<proteinExistence type="predicted"/>
<dbReference type="Proteomes" id="UP000838756">
    <property type="component" value="Unassembled WGS sequence"/>
</dbReference>
<evidence type="ECO:0000313" key="2">
    <source>
        <dbReference type="Proteomes" id="UP000838756"/>
    </source>
</evidence>
<accession>A0A8S4SGF8</accession>
<organism evidence="1 2">
    <name type="scientific">Pararge aegeria aegeria</name>
    <dbReference type="NCBI Taxonomy" id="348720"/>
    <lineage>
        <taxon>Eukaryota</taxon>
        <taxon>Metazoa</taxon>
        <taxon>Ecdysozoa</taxon>
        <taxon>Arthropoda</taxon>
        <taxon>Hexapoda</taxon>
        <taxon>Insecta</taxon>
        <taxon>Pterygota</taxon>
        <taxon>Neoptera</taxon>
        <taxon>Endopterygota</taxon>
        <taxon>Lepidoptera</taxon>
        <taxon>Glossata</taxon>
        <taxon>Ditrysia</taxon>
        <taxon>Papilionoidea</taxon>
        <taxon>Nymphalidae</taxon>
        <taxon>Satyrinae</taxon>
        <taxon>Satyrini</taxon>
        <taxon>Parargina</taxon>
        <taxon>Pararge</taxon>
    </lineage>
</organism>
<protein>
    <submittedName>
        <fullName evidence="1">Jg26894 protein</fullName>
    </submittedName>
</protein>
<evidence type="ECO:0000313" key="1">
    <source>
        <dbReference type="EMBL" id="CAH2262388.1"/>
    </source>
</evidence>
<name>A0A8S4SGF8_9NEOP</name>
<dbReference type="EMBL" id="CAKXAJ010026211">
    <property type="protein sequence ID" value="CAH2262388.1"/>
    <property type="molecule type" value="Genomic_DNA"/>
</dbReference>
<gene>
    <name evidence="1" type="primary">jg26894</name>
    <name evidence="1" type="ORF">PAEG_LOCUS24181</name>
</gene>
<keyword evidence="2" id="KW-1185">Reference proteome</keyword>
<reference evidence="1" key="1">
    <citation type="submission" date="2022-03" db="EMBL/GenBank/DDBJ databases">
        <authorList>
            <person name="Lindestad O."/>
        </authorList>
    </citation>
    <scope>NUCLEOTIDE SEQUENCE</scope>
</reference>
<comment type="caution">
    <text evidence="1">The sequence shown here is derived from an EMBL/GenBank/DDBJ whole genome shotgun (WGS) entry which is preliminary data.</text>
</comment>
<sequence length="79" mass="9116">MWAFRHMLAISWTRKVSNEEDPSSTSTIKIRKVVYLGHVLRHERYELLQLIMTGKVARRRGAAGFVTSESGLESRVQQN</sequence>
<dbReference type="AlphaFoldDB" id="A0A8S4SGF8"/>
<dbReference type="OrthoDB" id="7474636at2759"/>